<dbReference type="Pfam" id="PF01565">
    <property type="entry name" value="FAD_binding_4"/>
    <property type="match status" value="1"/>
</dbReference>
<dbReference type="InterPro" id="IPR016166">
    <property type="entry name" value="FAD-bd_PCMH"/>
</dbReference>
<dbReference type="SUPFAM" id="SSF55103">
    <property type="entry name" value="FAD-linked oxidases, C-terminal domain"/>
    <property type="match status" value="1"/>
</dbReference>
<dbReference type="OrthoDB" id="9767256at2"/>
<dbReference type="InterPro" id="IPR036318">
    <property type="entry name" value="FAD-bd_PCMH-like_sf"/>
</dbReference>
<dbReference type="InterPro" id="IPR016164">
    <property type="entry name" value="FAD-linked_Oxase-like_C"/>
</dbReference>
<accession>A0A101XSN3</accession>
<evidence type="ECO:0000256" key="3">
    <source>
        <dbReference type="ARBA" id="ARBA00023002"/>
    </source>
</evidence>
<evidence type="ECO:0000259" key="4">
    <source>
        <dbReference type="PROSITE" id="PS51387"/>
    </source>
</evidence>
<dbReference type="SUPFAM" id="SSF56176">
    <property type="entry name" value="FAD-binding/transporter-associated domain-like"/>
    <property type="match status" value="1"/>
</dbReference>
<name>A0A101XSN3_9BACL</name>
<dbReference type="GO" id="GO:0016491">
    <property type="term" value="F:oxidoreductase activity"/>
    <property type="evidence" value="ECO:0007669"/>
    <property type="project" value="UniProtKB-KW"/>
</dbReference>
<organism evidence="5 6">
    <name type="scientific">Ferroacidibacillus organovorans</name>
    <dbReference type="NCBI Taxonomy" id="1765683"/>
    <lineage>
        <taxon>Bacteria</taxon>
        <taxon>Bacillati</taxon>
        <taxon>Bacillota</taxon>
        <taxon>Bacilli</taxon>
        <taxon>Bacillales</taxon>
        <taxon>Alicyclobacillaceae</taxon>
        <taxon>Ferroacidibacillus</taxon>
    </lineage>
</organism>
<protein>
    <recommendedName>
        <fullName evidence="4">FAD-binding PCMH-type domain-containing protein</fullName>
    </recommendedName>
</protein>
<evidence type="ECO:0000313" key="5">
    <source>
        <dbReference type="EMBL" id="KUO96818.1"/>
    </source>
</evidence>
<dbReference type="GO" id="GO:0071949">
    <property type="term" value="F:FAD binding"/>
    <property type="evidence" value="ECO:0007669"/>
    <property type="project" value="InterPro"/>
</dbReference>
<evidence type="ECO:0000256" key="1">
    <source>
        <dbReference type="ARBA" id="ARBA00022630"/>
    </source>
</evidence>
<dbReference type="Proteomes" id="UP000053557">
    <property type="component" value="Unassembled WGS sequence"/>
</dbReference>
<dbReference type="PANTHER" id="PTHR11748:SF103">
    <property type="entry name" value="GLYCOLATE OXIDASE SUBUNIT GLCE"/>
    <property type="match status" value="1"/>
</dbReference>
<dbReference type="PROSITE" id="PS51387">
    <property type="entry name" value="FAD_PCMH"/>
    <property type="match status" value="1"/>
</dbReference>
<keyword evidence="1" id="KW-0285">Flavoprotein</keyword>
<keyword evidence="3" id="KW-0560">Oxidoreductase</keyword>
<dbReference type="InterPro" id="IPR016169">
    <property type="entry name" value="FAD-bd_PCMH_sub2"/>
</dbReference>
<dbReference type="RefSeq" id="WP_067712734.1">
    <property type="nucleotide sequence ID" value="NZ_LPVJ01000009.1"/>
</dbReference>
<proteinExistence type="predicted"/>
<dbReference type="AlphaFoldDB" id="A0A101XSN3"/>
<keyword evidence="6" id="KW-1185">Reference proteome</keyword>
<feature type="domain" description="FAD-binding PCMH-type" evidence="4">
    <location>
        <begin position="22"/>
        <end position="202"/>
    </location>
</feature>
<reference evidence="5 6" key="1">
    <citation type="submission" date="2015-12" db="EMBL/GenBank/DDBJ databases">
        <title>Draft genome sequence of Acidibacillus ferrooxidans ITV001, isolated from a chalcopyrite acid mine drainage site in Brazil.</title>
        <authorList>
            <person name="Dall'Agnol H."/>
            <person name="Nancucheo I."/>
            <person name="Johnson B."/>
            <person name="Oliveira R."/>
            <person name="Leite L."/>
            <person name="Pylro V."/>
            <person name="Nunes G.L."/>
            <person name="Tzotzos G."/>
            <person name="Fernandes G.R."/>
            <person name="Dutra J."/>
            <person name="Orellana S.C."/>
            <person name="Oliveira G."/>
        </authorList>
    </citation>
    <scope>NUCLEOTIDE SEQUENCE [LARGE SCALE GENOMIC DNA]</scope>
    <source>
        <strain evidence="6">ITV01</strain>
    </source>
</reference>
<keyword evidence="2" id="KW-0274">FAD</keyword>
<dbReference type="InterPro" id="IPR006094">
    <property type="entry name" value="Oxid_FAD_bind_N"/>
</dbReference>
<comment type="caution">
    <text evidence="5">The sequence shown here is derived from an EMBL/GenBank/DDBJ whole genome shotgun (WGS) entry which is preliminary data.</text>
</comment>
<dbReference type="PANTHER" id="PTHR11748">
    <property type="entry name" value="D-LACTATE DEHYDROGENASE"/>
    <property type="match status" value="1"/>
</dbReference>
<dbReference type="EMBL" id="LPVJ01000009">
    <property type="protein sequence ID" value="KUO96818.1"/>
    <property type="molecule type" value="Genomic_DNA"/>
</dbReference>
<gene>
    <name evidence="5" type="ORF">ATW55_08390</name>
</gene>
<evidence type="ECO:0000313" key="6">
    <source>
        <dbReference type="Proteomes" id="UP000053557"/>
    </source>
</evidence>
<evidence type="ECO:0000256" key="2">
    <source>
        <dbReference type="ARBA" id="ARBA00022827"/>
    </source>
</evidence>
<sequence length="428" mass="46355">MEHPFETALMRIIGQDRVSKLMIHGKPMWIATPGAIEEVVSLVRLASEYGKSVAAVGAKKQFDLHRDDEQVDLWIETAQLCSIIEYSPEDMVITVGAGMRLRDLQNELSNYHQFLPIDPIGGDDETLGSIVAANAWGPSRALYGTLRDHVIGTRTVLANGDVVRTGGRVVKNVAGYDLTKLLVGSFGSLGVMVEITFRVRPLPAQRTAVILSGSVDDVNHARAALMDSALIPSAFECANAPLAHALELSLGAKDALWLAVGCDEPVEGTAFQESVLREWSLAYSLEFMTLSPEQTSDLWRGYHHTLRNADVVLRVQGKPSVLIPLMGALSVTLDGQSVWMSACVPAGVLRVFFAAGDGTAQDVSSCVSQLSAYEVTLNYEKRPLDHSDYPKLDTPDAASGAKQTVHRHIYQAFDPAGLFSKTRIGGAK</sequence>
<dbReference type="Gene3D" id="3.30.465.10">
    <property type="match status" value="1"/>
</dbReference>